<dbReference type="AlphaFoldDB" id="A0AAV7TXQ7"/>
<organism evidence="2 3">
    <name type="scientific">Pleurodeles waltl</name>
    <name type="common">Iberian ribbed newt</name>
    <dbReference type="NCBI Taxonomy" id="8319"/>
    <lineage>
        <taxon>Eukaryota</taxon>
        <taxon>Metazoa</taxon>
        <taxon>Chordata</taxon>
        <taxon>Craniata</taxon>
        <taxon>Vertebrata</taxon>
        <taxon>Euteleostomi</taxon>
        <taxon>Amphibia</taxon>
        <taxon>Batrachia</taxon>
        <taxon>Caudata</taxon>
        <taxon>Salamandroidea</taxon>
        <taxon>Salamandridae</taxon>
        <taxon>Pleurodelinae</taxon>
        <taxon>Pleurodeles</taxon>
    </lineage>
</organism>
<reference evidence="2" key="1">
    <citation type="journal article" date="2022" name="bioRxiv">
        <title>Sequencing and chromosome-scale assembly of the giantPleurodeles waltlgenome.</title>
        <authorList>
            <person name="Brown T."/>
            <person name="Elewa A."/>
            <person name="Iarovenko S."/>
            <person name="Subramanian E."/>
            <person name="Araus A.J."/>
            <person name="Petzold A."/>
            <person name="Susuki M."/>
            <person name="Suzuki K.-i.T."/>
            <person name="Hayashi T."/>
            <person name="Toyoda A."/>
            <person name="Oliveira C."/>
            <person name="Osipova E."/>
            <person name="Leigh N.D."/>
            <person name="Simon A."/>
            <person name="Yun M.H."/>
        </authorList>
    </citation>
    <scope>NUCLEOTIDE SEQUENCE</scope>
    <source>
        <strain evidence="2">20211129_DDA</strain>
        <tissue evidence="2">Liver</tissue>
    </source>
</reference>
<evidence type="ECO:0000313" key="2">
    <source>
        <dbReference type="EMBL" id="KAJ1181258.1"/>
    </source>
</evidence>
<name>A0AAV7TXQ7_PLEWA</name>
<sequence length="131" mass="14749">MEAIQALKSNIEPNINAVTLDVNLLRADLRKVTDKVSTAESQINRLQAVTKRLEKQIQDLTKKQAEVAAKLEDQEGRARCNKVRIMGVPEGAEGHSTEMFIEDLILNKLGPKQLSNYVTIEEHIVCKLNWV</sequence>
<dbReference type="Proteomes" id="UP001066276">
    <property type="component" value="Chromosome 3_2"/>
</dbReference>
<proteinExistence type="predicted"/>
<feature type="coiled-coil region" evidence="1">
    <location>
        <begin position="22"/>
        <end position="77"/>
    </location>
</feature>
<evidence type="ECO:0000256" key="1">
    <source>
        <dbReference type="SAM" id="Coils"/>
    </source>
</evidence>
<gene>
    <name evidence="2" type="ORF">NDU88_006466</name>
</gene>
<dbReference type="EMBL" id="JANPWB010000006">
    <property type="protein sequence ID" value="KAJ1181258.1"/>
    <property type="molecule type" value="Genomic_DNA"/>
</dbReference>
<keyword evidence="3" id="KW-1185">Reference proteome</keyword>
<evidence type="ECO:0000313" key="3">
    <source>
        <dbReference type="Proteomes" id="UP001066276"/>
    </source>
</evidence>
<comment type="caution">
    <text evidence="2">The sequence shown here is derived from an EMBL/GenBank/DDBJ whole genome shotgun (WGS) entry which is preliminary data.</text>
</comment>
<dbReference type="SUPFAM" id="SSF90257">
    <property type="entry name" value="Myosin rod fragments"/>
    <property type="match status" value="1"/>
</dbReference>
<accession>A0AAV7TXQ7</accession>
<keyword evidence="1" id="KW-0175">Coiled coil</keyword>
<protein>
    <submittedName>
        <fullName evidence="2">Uncharacterized protein</fullName>
    </submittedName>
</protein>